<comment type="caution">
    <text evidence="2">The sequence shown here is derived from an EMBL/GenBank/DDBJ whole genome shotgun (WGS) entry which is preliminary data.</text>
</comment>
<feature type="domain" description="SGNH hydrolase-type esterase" evidence="1">
    <location>
        <begin position="102"/>
        <end position="342"/>
    </location>
</feature>
<dbReference type="InterPro" id="IPR036514">
    <property type="entry name" value="SGNH_hydro_sf"/>
</dbReference>
<protein>
    <recommendedName>
        <fullName evidence="1">SGNH hydrolase-type esterase domain-containing protein</fullName>
    </recommendedName>
</protein>
<evidence type="ECO:0000259" key="1">
    <source>
        <dbReference type="Pfam" id="PF13472"/>
    </source>
</evidence>
<dbReference type="AlphaFoldDB" id="A0A2H0WP02"/>
<dbReference type="InterPro" id="IPR051532">
    <property type="entry name" value="Ester_Hydrolysis_Enzymes"/>
</dbReference>
<reference evidence="3" key="1">
    <citation type="submission" date="2017-09" db="EMBL/GenBank/DDBJ databases">
        <title>Depth-based differentiation of microbial function through sediment-hosted aquifers and enrichment of novel symbionts in the deep terrestrial subsurface.</title>
        <authorList>
            <person name="Probst A.J."/>
            <person name="Ladd B."/>
            <person name="Jarett J.K."/>
            <person name="Geller-Mcgrath D.E."/>
            <person name="Sieber C.M.K."/>
            <person name="Emerson J.B."/>
            <person name="Anantharaman K."/>
            <person name="Thomas B.C."/>
            <person name="Malmstrom R."/>
            <person name="Stieglmeier M."/>
            <person name="Klingl A."/>
            <person name="Woyke T."/>
            <person name="Ryan C.M."/>
            <person name="Banfield J.F."/>
        </authorList>
    </citation>
    <scope>NUCLEOTIDE SEQUENCE [LARGE SCALE GENOMIC DNA]</scope>
</reference>
<dbReference type="SUPFAM" id="SSF52266">
    <property type="entry name" value="SGNH hydrolase"/>
    <property type="match status" value="1"/>
</dbReference>
<dbReference type="PANTHER" id="PTHR30383:SF5">
    <property type="entry name" value="SGNH HYDROLASE-TYPE ESTERASE DOMAIN-CONTAINING PROTEIN"/>
    <property type="match status" value="1"/>
</dbReference>
<accession>A0A2H0WP02</accession>
<dbReference type="Gene3D" id="3.40.50.1110">
    <property type="entry name" value="SGNH hydrolase"/>
    <property type="match status" value="1"/>
</dbReference>
<dbReference type="Proteomes" id="UP000230775">
    <property type="component" value="Unassembled WGS sequence"/>
</dbReference>
<sequence length="362" mass="41724">MKLSIWKKIIFSLVVLLIFLIVAELGIRAILFLTPLGNKSLNLDPYEEPDPNFGWRLKANYQNIRFSPDTKTEENLIINSKGFRGKEFNKEKKADVNRIITMGDSVTFGITPEVCPYPSQLQEIFNKKYPNKVEIINAGVEGYSSEYVLKRLKYDILQYKPDIVTVYVGWNDLYAVNPQSPLNSKKMAKLAEFLNKFYIYKAGRKVIFLWIKPKLDHLITLSNAINADAAIYDKFEPENYKNNLKEIIKVCRENNIKVILINLTSILSDNMSQEDIKKVHYPYFTSDIEKLKTLQTIYNQAIEQVAQENNTPQIDLNSAINKISNKGALFFDTMHPYCEGQKIIAETIFNDLISQKLLDVVK</sequence>
<evidence type="ECO:0000313" key="2">
    <source>
        <dbReference type="EMBL" id="PIS14390.1"/>
    </source>
</evidence>
<dbReference type="EMBL" id="PEZI01000060">
    <property type="protein sequence ID" value="PIS14390.1"/>
    <property type="molecule type" value="Genomic_DNA"/>
</dbReference>
<dbReference type="Pfam" id="PF13472">
    <property type="entry name" value="Lipase_GDSL_2"/>
    <property type="match status" value="1"/>
</dbReference>
<name>A0A2H0WP02_9BACT</name>
<dbReference type="PANTHER" id="PTHR30383">
    <property type="entry name" value="THIOESTERASE 1/PROTEASE 1/LYSOPHOSPHOLIPASE L1"/>
    <property type="match status" value="1"/>
</dbReference>
<proteinExistence type="predicted"/>
<evidence type="ECO:0000313" key="3">
    <source>
        <dbReference type="Proteomes" id="UP000230775"/>
    </source>
</evidence>
<dbReference type="GO" id="GO:0004622">
    <property type="term" value="F:phosphatidylcholine lysophospholipase activity"/>
    <property type="evidence" value="ECO:0007669"/>
    <property type="project" value="TreeGrafter"/>
</dbReference>
<gene>
    <name evidence="2" type="ORF">COT64_02890</name>
</gene>
<dbReference type="InterPro" id="IPR013830">
    <property type="entry name" value="SGNH_hydro"/>
</dbReference>
<organism evidence="2 3">
    <name type="scientific">Candidatus Shapirobacteria bacterium CG09_land_8_20_14_0_10_39_12</name>
    <dbReference type="NCBI Taxonomy" id="1974885"/>
    <lineage>
        <taxon>Bacteria</taxon>
        <taxon>Candidatus Shapironibacteriota</taxon>
    </lineage>
</organism>